<dbReference type="Proteomes" id="UP001165960">
    <property type="component" value="Unassembled WGS sequence"/>
</dbReference>
<sequence length="193" mass="22713">MLPKIVLEEIFSLLDRKQVYELHVLCLAFYQAAFPMLLRFHSLKQVKYEYIDYQRFLKKNGRNVKGLIIKNVKDYKALLESGLSLTTVFPHMDSLSCHMLNSDTDLCEELVEDCLGLRNLKYLSLNNCLSEVPEMLFPLYGFLELLYVSFYYSKYPENWQLQSGPKRIIIDLKYLVCDLDKLNQEASKLPYEI</sequence>
<accession>A0ACC2TWP6</accession>
<dbReference type="EMBL" id="QTSX02001974">
    <property type="protein sequence ID" value="KAJ9079108.1"/>
    <property type="molecule type" value="Genomic_DNA"/>
</dbReference>
<evidence type="ECO:0000313" key="1">
    <source>
        <dbReference type="EMBL" id="KAJ9079108.1"/>
    </source>
</evidence>
<reference evidence="1" key="1">
    <citation type="submission" date="2022-04" db="EMBL/GenBank/DDBJ databases">
        <title>Genome of the entomopathogenic fungus Entomophthora muscae.</title>
        <authorList>
            <person name="Elya C."/>
            <person name="Lovett B.R."/>
            <person name="Lee E."/>
            <person name="Macias A.M."/>
            <person name="Hajek A.E."/>
            <person name="De Bivort B.L."/>
            <person name="Kasson M.T."/>
            <person name="De Fine Licht H.H."/>
            <person name="Stajich J.E."/>
        </authorList>
    </citation>
    <scope>NUCLEOTIDE SEQUENCE</scope>
    <source>
        <strain evidence="1">Berkeley</strain>
    </source>
</reference>
<evidence type="ECO:0000313" key="2">
    <source>
        <dbReference type="Proteomes" id="UP001165960"/>
    </source>
</evidence>
<name>A0ACC2TWP6_9FUNG</name>
<protein>
    <submittedName>
        <fullName evidence="1">Uncharacterized protein</fullName>
    </submittedName>
</protein>
<organism evidence="1 2">
    <name type="scientific">Entomophthora muscae</name>
    <dbReference type="NCBI Taxonomy" id="34485"/>
    <lineage>
        <taxon>Eukaryota</taxon>
        <taxon>Fungi</taxon>
        <taxon>Fungi incertae sedis</taxon>
        <taxon>Zoopagomycota</taxon>
        <taxon>Entomophthoromycotina</taxon>
        <taxon>Entomophthoromycetes</taxon>
        <taxon>Entomophthorales</taxon>
        <taxon>Entomophthoraceae</taxon>
        <taxon>Entomophthora</taxon>
    </lineage>
</organism>
<feature type="non-terminal residue" evidence="1">
    <location>
        <position position="193"/>
    </location>
</feature>
<comment type="caution">
    <text evidence="1">The sequence shown here is derived from an EMBL/GenBank/DDBJ whole genome shotgun (WGS) entry which is preliminary data.</text>
</comment>
<keyword evidence="2" id="KW-1185">Reference proteome</keyword>
<gene>
    <name evidence="1" type="ORF">DSO57_1038928</name>
</gene>
<proteinExistence type="predicted"/>